<evidence type="ECO:0000256" key="1">
    <source>
        <dbReference type="SAM" id="MobiDB-lite"/>
    </source>
</evidence>
<dbReference type="SUPFAM" id="SSF50249">
    <property type="entry name" value="Nucleic acid-binding proteins"/>
    <property type="match status" value="1"/>
</dbReference>
<dbReference type="GO" id="GO:0000175">
    <property type="term" value="F:3'-5'-RNA exonuclease activity"/>
    <property type="evidence" value="ECO:0007669"/>
    <property type="project" value="TreeGrafter"/>
</dbReference>
<sequence length="554" mass="57631">MSFLRCSGPWSPDHRPISCPPSGCSGPAGGSGAAPWPGRRGVTPFRGRARLAAVQPQAGQAPTDADRARSRPDFDAVRAEFGLPADFPSAVLAEAARAAAVRPGPGPDRVDATHLPLVTIDPPGAKDLDQALGVQRHGEGFRVHYAIADLGAVVEPHGAIDTEVRRRGQTAYLPDGSVPLHPPVLSEDVSSLLPDGPRAAVLWRIDLDGGGELTAVHVERAVVRSQARLDYAGVQADVDSGDPERLHPALAGLPELGPLRRVLAVRRGAIELELPEHEVHPDGNGGWTVRVRRRCDVEIWNAEISLLTGMAAARMMLDAGIGLLRTLPVPEPDAVAALREIAGDLGVDWPEGATPAEVLAELPLDTPYGLALRRAATPLLRGAGYAAFDVAPGAPGGGVAPPDDPGHGGIGAPYSHVTAPLRRLVDRFGAELCLALSTGAEVPDWLRAALPTLPGIMATSDALVGKVERACVDRTEATLLAGRVGEELEVVVLRSDPGEVYLVDPPVLARCSGPLRAGELARARLVAADPAAGRVEFSTEPGGPEAAAGINPAS</sequence>
<feature type="region of interest" description="Disordered" evidence="1">
    <location>
        <begin position="1"/>
        <end position="45"/>
    </location>
</feature>
<dbReference type="AlphaFoldDB" id="A0A848DCM1"/>
<organism evidence="3 4">
    <name type="scientific">Pseudonocardia bannensis</name>
    <dbReference type="NCBI Taxonomy" id="630973"/>
    <lineage>
        <taxon>Bacteria</taxon>
        <taxon>Bacillati</taxon>
        <taxon>Actinomycetota</taxon>
        <taxon>Actinomycetes</taxon>
        <taxon>Pseudonocardiales</taxon>
        <taxon>Pseudonocardiaceae</taxon>
        <taxon>Pseudonocardia</taxon>
    </lineage>
</organism>
<evidence type="ECO:0000313" key="3">
    <source>
        <dbReference type="EMBL" id="NMH90336.1"/>
    </source>
</evidence>
<proteinExistence type="predicted"/>
<dbReference type="InterPro" id="IPR050180">
    <property type="entry name" value="RNR_Ribonuclease"/>
</dbReference>
<dbReference type="EMBL" id="JAAXKZ010000003">
    <property type="protein sequence ID" value="NMH90336.1"/>
    <property type="molecule type" value="Genomic_DNA"/>
</dbReference>
<keyword evidence="4" id="KW-1185">Reference proteome</keyword>
<dbReference type="Pfam" id="PF00773">
    <property type="entry name" value="RNB"/>
    <property type="match status" value="1"/>
</dbReference>
<dbReference type="PANTHER" id="PTHR23355:SF42">
    <property type="entry name" value="RIBONUCLEASE II, CHLOROPLASTIC_MITOCHONDRIAL"/>
    <property type="match status" value="1"/>
</dbReference>
<dbReference type="GO" id="GO:0003723">
    <property type="term" value="F:RNA binding"/>
    <property type="evidence" value="ECO:0007669"/>
    <property type="project" value="InterPro"/>
</dbReference>
<feature type="domain" description="RNB" evidence="2">
    <location>
        <begin position="109"/>
        <end position="439"/>
    </location>
</feature>
<dbReference type="SMART" id="SM00955">
    <property type="entry name" value="RNB"/>
    <property type="match status" value="1"/>
</dbReference>
<accession>A0A848DCM1</accession>
<dbReference type="Pfam" id="PF18614">
    <property type="entry name" value="RNase_II_C_S1"/>
    <property type="match status" value="1"/>
</dbReference>
<evidence type="ECO:0000313" key="4">
    <source>
        <dbReference type="Proteomes" id="UP000586918"/>
    </source>
</evidence>
<dbReference type="GO" id="GO:0006402">
    <property type="term" value="P:mRNA catabolic process"/>
    <property type="evidence" value="ECO:0007669"/>
    <property type="project" value="TreeGrafter"/>
</dbReference>
<reference evidence="3 4" key="1">
    <citation type="submission" date="2020-04" db="EMBL/GenBank/DDBJ databases">
        <authorList>
            <person name="Klaysubun C."/>
            <person name="Duangmal K."/>
            <person name="Lipun K."/>
        </authorList>
    </citation>
    <scope>NUCLEOTIDE SEQUENCE [LARGE SCALE GENOMIC DNA]</scope>
    <source>
        <strain evidence="3 4">DSM 45300</strain>
    </source>
</reference>
<evidence type="ECO:0000259" key="2">
    <source>
        <dbReference type="SMART" id="SM00955"/>
    </source>
</evidence>
<dbReference type="Proteomes" id="UP000586918">
    <property type="component" value="Unassembled WGS sequence"/>
</dbReference>
<name>A0A848DCM1_9PSEU</name>
<comment type="caution">
    <text evidence="3">The sequence shown here is derived from an EMBL/GenBank/DDBJ whole genome shotgun (WGS) entry which is preliminary data.</text>
</comment>
<gene>
    <name evidence="3" type="ORF">HF519_01740</name>
</gene>
<dbReference type="InterPro" id="IPR040596">
    <property type="entry name" value="RNase_II_C_S1"/>
</dbReference>
<dbReference type="InterPro" id="IPR012340">
    <property type="entry name" value="NA-bd_OB-fold"/>
</dbReference>
<dbReference type="GO" id="GO:0000932">
    <property type="term" value="C:P-body"/>
    <property type="evidence" value="ECO:0007669"/>
    <property type="project" value="TreeGrafter"/>
</dbReference>
<protein>
    <submittedName>
        <fullName evidence="3">RNB domain-containing ribonuclease</fullName>
    </submittedName>
</protein>
<dbReference type="InterPro" id="IPR001900">
    <property type="entry name" value="RNase_II/R"/>
</dbReference>
<dbReference type="PANTHER" id="PTHR23355">
    <property type="entry name" value="RIBONUCLEASE"/>
    <property type="match status" value="1"/>
</dbReference>